<dbReference type="CDD" id="cd01647">
    <property type="entry name" value="RT_LTR"/>
    <property type="match status" value="1"/>
</dbReference>
<dbReference type="SUPFAM" id="SSF50630">
    <property type="entry name" value="Acid proteases"/>
    <property type="match status" value="1"/>
</dbReference>
<feature type="compositionally biased region" description="Basic and acidic residues" evidence="6">
    <location>
        <begin position="623"/>
        <end position="636"/>
    </location>
</feature>
<feature type="region of interest" description="Disordered" evidence="6">
    <location>
        <begin position="1484"/>
        <end position="1532"/>
    </location>
</feature>
<dbReference type="InterPro" id="IPR050951">
    <property type="entry name" value="Retrovirus_Pol_polyprotein"/>
</dbReference>
<feature type="region of interest" description="Disordered" evidence="6">
    <location>
        <begin position="563"/>
        <end position="682"/>
    </location>
</feature>
<dbReference type="CDD" id="cd00303">
    <property type="entry name" value="retropepsin_like"/>
    <property type="match status" value="1"/>
</dbReference>
<protein>
    <recommendedName>
        <fullName evidence="11">Integrase zinc-binding domain-containing protein</fullName>
    </recommendedName>
</protein>
<dbReference type="Proteomes" id="UP000265515">
    <property type="component" value="Unassembled WGS sequence"/>
</dbReference>
<evidence type="ECO:0000256" key="6">
    <source>
        <dbReference type="SAM" id="MobiDB-lite"/>
    </source>
</evidence>
<feature type="compositionally biased region" description="Acidic residues" evidence="6">
    <location>
        <begin position="637"/>
        <end position="650"/>
    </location>
</feature>
<dbReference type="Gene3D" id="1.10.340.70">
    <property type="match status" value="1"/>
</dbReference>
<accession>A0A388L9E1</accession>
<keyword evidence="2" id="KW-0548">Nucleotidyltransferase</keyword>
<keyword evidence="10" id="KW-1185">Reference proteome</keyword>
<feature type="region of interest" description="Disordered" evidence="6">
    <location>
        <begin position="1546"/>
        <end position="1681"/>
    </location>
</feature>
<dbReference type="Pfam" id="PF00078">
    <property type="entry name" value="RVT_1"/>
    <property type="match status" value="1"/>
</dbReference>
<dbReference type="EMBL" id="BFEA01000307">
    <property type="protein sequence ID" value="GBG78929.1"/>
    <property type="molecule type" value="Genomic_DNA"/>
</dbReference>
<feature type="compositionally biased region" description="Gly residues" evidence="6">
    <location>
        <begin position="330"/>
        <end position="388"/>
    </location>
</feature>
<comment type="caution">
    <text evidence="9">The sequence shown here is derived from an EMBL/GenBank/DDBJ whole genome shotgun (WGS) entry which is preliminary data.</text>
</comment>
<proteinExistence type="predicted"/>
<feature type="region of interest" description="Disordered" evidence="6">
    <location>
        <begin position="1989"/>
        <end position="2009"/>
    </location>
</feature>
<feature type="compositionally biased region" description="Polar residues" evidence="6">
    <location>
        <begin position="1616"/>
        <end position="1626"/>
    </location>
</feature>
<feature type="domain" description="Integrase zinc-binding" evidence="8">
    <location>
        <begin position="1396"/>
        <end position="1441"/>
    </location>
</feature>
<dbReference type="Gene3D" id="3.30.70.270">
    <property type="match status" value="2"/>
</dbReference>
<dbReference type="Gramene" id="GBG78929">
    <property type="protein sequence ID" value="GBG78929"/>
    <property type="gene ID" value="CBR_g28645"/>
</dbReference>
<reference evidence="9 10" key="1">
    <citation type="journal article" date="2018" name="Cell">
        <title>The Chara Genome: Secondary Complexity and Implications for Plant Terrestrialization.</title>
        <authorList>
            <person name="Nishiyama T."/>
            <person name="Sakayama H."/>
            <person name="Vries J.D."/>
            <person name="Buschmann H."/>
            <person name="Saint-Marcoux D."/>
            <person name="Ullrich K.K."/>
            <person name="Haas F.B."/>
            <person name="Vanderstraeten L."/>
            <person name="Becker D."/>
            <person name="Lang D."/>
            <person name="Vosolsobe S."/>
            <person name="Rombauts S."/>
            <person name="Wilhelmsson P.K.I."/>
            <person name="Janitza P."/>
            <person name="Kern R."/>
            <person name="Heyl A."/>
            <person name="Rumpler F."/>
            <person name="Villalobos L.I.A.C."/>
            <person name="Clay J.M."/>
            <person name="Skokan R."/>
            <person name="Toyoda A."/>
            <person name="Suzuki Y."/>
            <person name="Kagoshima H."/>
            <person name="Schijlen E."/>
            <person name="Tajeshwar N."/>
            <person name="Catarino B."/>
            <person name="Hetherington A.J."/>
            <person name="Saltykova A."/>
            <person name="Bonnot C."/>
            <person name="Breuninger H."/>
            <person name="Symeonidi A."/>
            <person name="Radhakrishnan G.V."/>
            <person name="Van Nieuwerburgh F."/>
            <person name="Deforce D."/>
            <person name="Chang C."/>
            <person name="Karol K.G."/>
            <person name="Hedrich R."/>
            <person name="Ulvskov P."/>
            <person name="Glockner G."/>
            <person name="Delwiche C.F."/>
            <person name="Petrasek J."/>
            <person name="Van de Peer Y."/>
            <person name="Friml J."/>
            <person name="Beilby M."/>
            <person name="Dolan L."/>
            <person name="Kohara Y."/>
            <person name="Sugano S."/>
            <person name="Fujiyama A."/>
            <person name="Delaux P.-M."/>
            <person name="Quint M."/>
            <person name="TheiBen G."/>
            <person name="Hagemann M."/>
            <person name="Harholt J."/>
            <person name="Dunand C."/>
            <person name="Zachgo S."/>
            <person name="Langdale J."/>
            <person name="Maumus F."/>
            <person name="Straeten D.V.D."/>
            <person name="Gould S.B."/>
            <person name="Rensing S.A."/>
        </authorList>
    </citation>
    <scope>NUCLEOTIDE SEQUENCE [LARGE SCALE GENOMIC DNA]</scope>
    <source>
        <strain evidence="9 10">S276</strain>
    </source>
</reference>
<feature type="region of interest" description="Disordered" evidence="6">
    <location>
        <begin position="330"/>
        <end position="390"/>
    </location>
</feature>
<dbReference type="InterPro" id="IPR043128">
    <property type="entry name" value="Rev_trsase/Diguanyl_cyclase"/>
</dbReference>
<feature type="compositionally biased region" description="Polar residues" evidence="6">
    <location>
        <begin position="603"/>
        <end position="619"/>
    </location>
</feature>
<dbReference type="Pfam" id="PF17921">
    <property type="entry name" value="Integrase_H2C2"/>
    <property type="match status" value="1"/>
</dbReference>
<evidence type="ECO:0000313" key="10">
    <source>
        <dbReference type="Proteomes" id="UP000265515"/>
    </source>
</evidence>
<keyword evidence="3" id="KW-0540">Nuclease</keyword>
<feature type="region of interest" description="Disordered" evidence="6">
    <location>
        <begin position="1870"/>
        <end position="1919"/>
    </location>
</feature>
<dbReference type="InterPro" id="IPR000477">
    <property type="entry name" value="RT_dom"/>
</dbReference>
<feature type="coiled-coil region" evidence="5">
    <location>
        <begin position="528"/>
        <end position="555"/>
    </location>
</feature>
<dbReference type="InterPro" id="IPR041588">
    <property type="entry name" value="Integrase_H2C2"/>
</dbReference>
<feature type="domain" description="Reverse transcriptase" evidence="7">
    <location>
        <begin position="973"/>
        <end position="1131"/>
    </location>
</feature>
<gene>
    <name evidence="9" type="ORF">CBR_g28645</name>
</gene>
<dbReference type="Gene3D" id="3.10.10.10">
    <property type="entry name" value="HIV Type 1 Reverse Transcriptase, subunit A, domain 1"/>
    <property type="match status" value="1"/>
</dbReference>
<sequence length="2039" mass="226142">MPEEMADGGRKLVTLGDLIDALDKRERAPNNVPKVDNFHFKEQRVSDLLDLTEQALVGLSDEVNLQRVLRYVLHSHHQEVGKVVDAANGSWARFGDMMQRKYRLGDGLLTMADLEAMNKDDFSTIGAFVHEFKRKARKVHGISEETKCAIFLGLLTSSEASELTGHGGGNEKLTWATIDKGVEEGNLDQVEQHQVQLQRRKRKERDATTSGTPGVKRIVTDVLAALGYDNEAEVQKRGVTVAQGRTSGAVEEEARREDYGREETGSLILTKAQRKQRNLQVGGQGSGKGQVSQAIAATPPAATTTSATVGLSCMGSPSACGHWASQASVAGGGNQGQGGQGNGGRGQGGRGGGGRGWGENGGGRGGGWNGQRGQNQGGRGGQEGGQGYGRPRFDWRNATYWHCGDVGHTVRFCERRREDELSGLISFCMDGDIYDKWGEHINPRTPGGIRQKALRQAAAGPTAPPTMFSMWPEKEEPTVRVEEIVGDSEEITQRLKAGTVREEPIVVESDDEGQESEGEPAIVLLGRMEDLLEKVGRYQRKLQTLCEEAREWEANLPEVFLYDSGPEPSSGQQGYPRVATVGTGPRSGMAYRPPTPHGRVPQAAQTRSQNKAGPSQEPSQAPPRKEPEPGRRKEVVEVPEEEEEDDDEEDERLRQEEDQRAELRARKRGAREEAEPSLPDNVPKRKKYEVRMEEDFDVERMVDKLLEGHNDLMNLKDILASAPRLRGELKGRLSRRLVPNVHLSTVLPREVEWTEAWTRMDWKCVACGQVDLVIRNQKCTGMVDTGAKMNIIREKEAVMIGMEIDCSDHGMMHGANCKAAFCGTTSNVIIEIGKVRARTCFFVMPDVDHPILLGRSFLCRTETLIFNKHDGTMILLLCDPLCGNYEVITCRNTGPGSGRNRPNLGSFTFEESENERRRLWEVPEEEDRPEVLTLSLTNMNKAMEVVSAHDMADPEAIKALREQVLENPQDLQRLNAVTMRDAGGLPNADALSESCSGRPIISLIDLYSGYDQFPVYPPDRPVTAMHTPRGLIHMNGAPQGWTNAVAMVQRHMIKAMQMASPHITQPYIDDLSVKGPKEKGEDEVMPGVRRFVWKHVQDIDQVLGLLEEHNLTASGPKSKHCMREATILGFVCNKNGRRPDVKKTYKILEWPVPFRSITDVRSFLGTCGFWRNFVRGFATKTEHLRKLVRQDQEWVWGEDQEEAVGRMKGEFKEGGLVLGAPNYEATEERPFVIETDAGPTALGGVLIQKDTEGKERPLRFERTHNLVEEMRTIEEGSTQVEEHEQLMGGMYLLTNTLLQGDFDRKGSFSHEGNEILVPESRDDEFEEGEIKEAFWAEEYDGIYRELGLLLSCEMRDRDASAKEQKMRHLYVVRDDHLFIKRQVGNPKRIVCGRNRQIDIIAALHDGIAGGHRGVGATCAKISELYYWDGMLTMVIKYCRSCGLPIRLEEGNAEEFILAYEQYMRDQGTGQEEWMQTLPLWTQSPLDAEGGKAVGEADPRQGSRLGGLPGPAETGISTTGARETRAQGGETTEELEAHLDASQWRASQLGADQSGPARYEPVEDEPVEEPPEPRPEGGSRGPEEPQTEGVITVGDDTPPPAPILEQAGPEEGEWARTPTTVAPQLTEPTGERMDAEVPTSGEPPPGPPPAEEEASERDPLREVHEARTGRPPGEMKEEKSARVQVRLEELYQEKLRMEVAGEAPKSPIDPPTSEQRISEAWASYESERDAARLRLREVGQESARVDEARETEDLGFSASRMEIERADRRIGEVAISSFQRYSLLSDELAASRLEVGQLSTQLAEKRAENQAWRSRMEAKEAEWEKRLQDMAAIGEQGKEVQGLFDQEGTTETPQQEGMGKVFVDPTEAAARREAEERRFSFRTPTEFAPQQATAMTIEVPGDEPAQRPQPLVAEGGPTEESPMILLEVQEGVLTGAAASTEPEVMGGEASRLDELVAAMELDMPSRGPQRQETPERVPEIGELRTQLGSWATGAGSGEHISEQQQEVMSESATAVISQPFNLHRDEGATLQRTDPKEMRC</sequence>
<dbReference type="PANTHER" id="PTHR37984:SF5">
    <property type="entry name" value="PROTEIN NYNRIN-LIKE"/>
    <property type="match status" value="1"/>
</dbReference>
<dbReference type="SUPFAM" id="SSF56672">
    <property type="entry name" value="DNA/RNA polymerases"/>
    <property type="match status" value="1"/>
</dbReference>
<evidence type="ECO:0000259" key="7">
    <source>
        <dbReference type="Pfam" id="PF00078"/>
    </source>
</evidence>
<dbReference type="PANTHER" id="PTHR37984">
    <property type="entry name" value="PROTEIN CBG26694"/>
    <property type="match status" value="1"/>
</dbReference>
<feature type="region of interest" description="Disordered" evidence="6">
    <location>
        <begin position="1697"/>
        <end position="1719"/>
    </location>
</feature>
<evidence type="ECO:0000256" key="3">
    <source>
        <dbReference type="ARBA" id="ARBA00022722"/>
    </source>
</evidence>
<evidence type="ECO:0008006" key="11">
    <source>
        <dbReference type="Google" id="ProtNLM"/>
    </source>
</evidence>
<evidence type="ECO:0000313" key="9">
    <source>
        <dbReference type="EMBL" id="GBG78929.1"/>
    </source>
</evidence>
<dbReference type="Pfam" id="PF13975">
    <property type="entry name" value="gag-asp_proteas"/>
    <property type="match status" value="1"/>
</dbReference>
<keyword evidence="4" id="KW-0378">Hydrolase</keyword>
<dbReference type="InterPro" id="IPR021109">
    <property type="entry name" value="Peptidase_aspartic_dom_sf"/>
</dbReference>
<evidence type="ECO:0000256" key="2">
    <source>
        <dbReference type="ARBA" id="ARBA00022695"/>
    </source>
</evidence>
<feature type="compositionally biased region" description="Basic and acidic residues" evidence="6">
    <location>
        <begin position="651"/>
        <end position="674"/>
    </location>
</feature>
<keyword evidence="4" id="KW-0255">Endonuclease</keyword>
<dbReference type="InterPro" id="IPR043502">
    <property type="entry name" value="DNA/RNA_pol_sf"/>
</dbReference>
<feature type="compositionally biased region" description="Basic and acidic residues" evidence="6">
    <location>
        <begin position="1655"/>
        <end position="1681"/>
    </location>
</feature>
<dbReference type="Gene3D" id="2.40.70.10">
    <property type="entry name" value="Acid Proteases"/>
    <property type="match status" value="1"/>
</dbReference>
<evidence type="ECO:0000256" key="5">
    <source>
        <dbReference type="SAM" id="Coils"/>
    </source>
</evidence>
<evidence type="ECO:0000256" key="4">
    <source>
        <dbReference type="ARBA" id="ARBA00022759"/>
    </source>
</evidence>
<evidence type="ECO:0000259" key="8">
    <source>
        <dbReference type="Pfam" id="PF17921"/>
    </source>
</evidence>
<name>A0A388L9E1_CHABU</name>
<keyword evidence="1" id="KW-0808">Transferase</keyword>
<keyword evidence="5" id="KW-0175">Coiled coil</keyword>
<organism evidence="9 10">
    <name type="scientific">Chara braunii</name>
    <name type="common">Braun's stonewort</name>
    <dbReference type="NCBI Taxonomy" id="69332"/>
    <lineage>
        <taxon>Eukaryota</taxon>
        <taxon>Viridiplantae</taxon>
        <taxon>Streptophyta</taxon>
        <taxon>Charophyceae</taxon>
        <taxon>Charales</taxon>
        <taxon>Characeae</taxon>
        <taxon>Chara</taxon>
    </lineage>
</organism>
<evidence type="ECO:0000256" key="1">
    <source>
        <dbReference type="ARBA" id="ARBA00022679"/>
    </source>
</evidence>
<feature type="compositionally biased region" description="Basic and acidic residues" evidence="6">
    <location>
        <begin position="1570"/>
        <end position="1582"/>
    </location>
</feature>